<dbReference type="Proteomes" id="UP001576784">
    <property type="component" value="Unassembled WGS sequence"/>
</dbReference>
<evidence type="ECO:0008006" key="3">
    <source>
        <dbReference type="Google" id="ProtNLM"/>
    </source>
</evidence>
<sequence length="150" mass="16673">MLLLFSNGDFFATGAIPYSYRPATPTETTNRIILQVEIQGIKTIAVVDTGAPYVILAPKIARIAGVNPAAALERRTMLIRGMRLDGFIVRLNIRLVAREGEGLDVDSTVFVPEVEEYWGDFPSFIGLNGFLERIRFAIDPNTDTFYFGQV</sequence>
<protein>
    <recommendedName>
        <fullName evidence="3">Peptidase A2 domain-containing protein</fullName>
    </recommendedName>
</protein>
<dbReference type="InterPro" id="IPR021109">
    <property type="entry name" value="Peptidase_aspartic_dom_sf"/>
</dbReference>
<reference evidence="1 2" key="1">
    <citation type="submission" date="2024-09" db="EMBL/GenBank/DDBJ databases">
        <title>Floridaenema gen nov. (Aerosakkonemataceae, Aerosakkonematales ord. nov., Cyanobacteria) from benthic tropical and subtropical fresh waters, with the description of four new species.</title>
        <authorList>
            <person name="Moretto J.A."/>
            <person name="Berthold D.E."/>
            <person name="Lefler F.W."/>
            <person name="Huang I.-S."/>
            <person name="Laughinghouse H. IV."/>
        </authorList>
    </citation>
    <scope>NUCLEOTIDE SEQUENCE [LARGE SCALE GENOMIC DNA]</scope>
    <source>
        <strain evidence="1 2">BLCC-F50</strain>
    </source>
</reference>
<proteinExistence type="predicted"/>
<dbReference type="SUPFAM" id="SSF50630">
    <property type="entry name" value="Acid proteases"/>
    <property type="match status" value="1"/>
</dbReference>
<keyword evidence="2" id="KW-1185">Reference proteome</keyword>
<dbReference type="RefSeq" id="WP_413262457.1">
    <property type="nucleotide sequence ID" value="NZ_JBHFNR010000051.1"/>
</dbReference>
<dbReference type="Gene3D" id="2.40.70.10">
    <property type="entry name" value="Acid Proteases"/>
    <property type="match status" value="1"/>
</dbReference>
<organism evidence="1 2">
    <name type="scientific">Floridaenema flaviceps BLCC-F50</name>
    <dbReference type="NCBI Taxonomy" id="3153642"/>
    <lineage>
        <taxon>Bacteria</taxon>
        <taxon>Bacillati</taxon>
        <taxon>Cyanobacteriota</taxon>
        <taxon>Cyanophyceae</taxon>
        <taxon>Oscillatoriophycideae</taxon>
        <taxon>Aerosakkonematales</taxon>
        <taxon>Aerosakkonemataceae</taxon>
        <taxon>Floridanema</taxon>
        <taxon>Floridanema flaviceps</taxon>
    </lineage>
</organism>
<name>A0ABV4XMN2_9CYAN</name>
<evidence type="ECO:0000313" key="2">
    <source>
        <dbReference type="Proteomes" id="UP001576784"/>
    </source>
</evidence>
<gene>
    <name evidence="1" type="ORF">ACE1CI_07590</name>
</gene>
<dbReference type="EMBL" id="JBHFNR010000051">
    <property type="protein sequence ID" value="MFB2892790.1"/>
    <property type="molecule type" value="Genomic_DNA"/>
</dbReference>
<comment type="caution">
    <text evidence="1">The sequence shown here is derived from an EMBL/GenBank/DDBJ whole genome shotgun (WGS) entry which is preliminary data.</text>
</comment>
<evidence type="ECO:0000313" key="1">
    <source>
        <dbReference type="EMBL" id="MFB2892790.1"/>
    </source>
</evidence>
<accession>A0ABV4XMN2</accession>